<dbReference type="InterPro" id="IPR036271">
    <property type="entry name" value="Tet_transcr_reg_TetR-rel_C_sf"/>
</dbReference>
<proteinExistence type="predicted"/>
<evidence type="ECO:0000259" key="5">
    <source>
        <dbReference type="PROSITE" id="PS50977"/>
    </source>
</evidence>
<dbReference type="PANTHER" id="PTHR30055">
    <property type="entry name" value="HTH-TYPE TRANSCRIPTIONAL REGULATOR RUTR"/>
    <property type="match status" value="1"/>
</dbReference>
<dbReference type="InterPro" id="IPR009057">
    <property type="entry name" value="Homeodomain-like_sf"/>
</dbReference>
<evidence type="ECO:0000256" key="4">
    <source>
        <dbReference type="PROSITE-ProRule" id="PRU00335"/>
    </source>
</evidence>
<dbReference type="InterPro" id="IPR050109">
    <property type="entry name" value="HTH-type_TetR-like_transc_reg"/>
</dbReference>
<gene>
    <name evidence="6" type="ORF">GCM10010468_72650</name>
</gene>
<evidence type="ECO:0000256" key="1">
    <source>
        <dbReference type="ARBA" id="ARBA00023015"/>
    </source>
</evidence>
<feature type="domain" description="HTH tetR-type" evidence="5">
    <location>
        <begin position="8"/>
        <end position="68"/>
    </location>
</feature>
<evidence type="ECO:0000256" key="2">
    <source>
        <dbReference type="ARBA" id="ARBA00023125"/>
    </source>
</evidence>
<dbReference type="InterPro" id="IPR001647">
    <property type="entry name" value="HTH_TetR"/>
</dbReference>
<name>A0ABP6QPM6_9ACTN</name>
<accession>A0ABP6QPM6</accession>
<dbReference type="Pfam" id="PF00440">
    <property type="entry name" value="TetR_N"/>
    <property type="match status" value="1"/>
</dbReference>
<keyword evidence="1" id="KW-0805">Transcription regulation</keyword>
<dbReference type="Gene3D" id="1.10.10.60">
    <property type="entry name" value="Homeodomain-like"/>
    <property type="match status" value="1"/>
</dbReference>
<evidence type="ECO:0000313" key="7">
    <source>
        <dbReference type="Proteomes" id="UP001501237"/>
    </source>
</evidence>
<feature type="DNA-binding region" description="H-T-H motif" evidence="4">
    <location>
        <begin position="31"/>
        <end position="50"/>
    </location>
</feature>
<evidence type="ECO:0000313" key="6">
    <source>
        <dbReference type="EMBL" id="GAA3237629.1"/>
    </source>
</evidence>
<sequence length="188" mass="20676">MNTRRRGDELLNAIYEAALDEAVTVGYAKTTMEGVAAAAGTGKAALYRRWPDKDALLADALNHVLPSMEALTLTDDLRTDLLAVYRHVRAAMDSLKGGRFTNMKADGGDVLIHAVFAERVKEPSKLLVLEILRRGAERGAVRPGAVTELAADTGYALFFDYCRSHKMVVEDEFLVRLVDEIMIPLVRA</sequence>
<keyword evidence="2 4" id="KW-0238">DNA-binding</keyword>
<dbReference type="SUPFAM" id="SSF46689">
    <property type="entry name" value="Homeodomain-like"/>
    <property type="match status" value="1"/>
</dbReference>
<dbReference type="EMBL" id="BAAAUV010000033">
    <property type="protein sequence ID" value="GAA3237629.1"/>
    <property type="molecule type" value="Genomic_DNA"/>
</dbReference>
<evidence type="ECO:0000256" key="3">
    <source>
        <dbReference type="ARBA" id="ARBA00023163"/>
    </source>
</evidence>
<dbReference type="Gene3D" id="1.10.357.10">
    <property type="entry name" value="Tetracycline Repressor, domain 2"/>
    <property type="match status" value="1"/>
</dbReference>
<dbReference type="Proteomes" id="UP001501237">
    <property type="component" value="Unassembled WGS sequence"/>
</dbReference>
<dbReference type="InterPro" id="IPR011075">
    <property type="entry name" value="TetR_C"/>
</dbReference>
<dbReference type="SUPFAM" id="SSF48498">
    <property type="entry name" value="Tetracyclin repressor-like, C-terminal domain"/>
    <property type="match status" value="1"/>
</dbReference>
<dbReference type="PANTHER" id="PTHR30055:SF225">
    <property type="entry name" value="TRANSCRIPTIONAL REGULATORY PROTEIN-RELATED"/>
    <property type="match status" value="1"/>
</dbReference>
<protein>
    <submittedName>
        <fullName evidence="6">TetR/AcrR family transcriptional regulator</fullName>
    </submittedName>
</protein>
<comment type="caution">
    <text evidence="6">The sequence shown here is derived from an EMBL/GenBank/DDBJ whole genome shotgun (WGS) entry which is preliminary data.</text>
</comment>
<dbReference type="Pfam" id="PF16859">
    <property type="entry name" value="TetR_C_11"/>
    <property type="match status" value="1"/>
</dbReference>
<organism evidence="6 7">
    <name type="scientific">Actinocorallia longicatena</name>
    <dbReference type="NCBI Taxonomy" id="111803"/>
    <lineage>
        <taxon>Bacteria</taxon>
        <taxon>Bacillati</taxon>
        <taxon>Actinomycetota</taxon>
        <taxon>Actinomycetes</taxon>
        <taxon>Streptosporangiales</taxon>
        <taxon>Thermomonosporaceae</taxon>
        <taxon>Actinocorallia</taxon>
    </lineage>
</organism>
<keyword evidence="3" id="KW-0804">Transcription</keyword>
<dbReference type="PROSITE" id="PS50977">
    <property type="entry name" value="HTH_TETR_2"/>
    <property type="match status" value="1"/>
</dbReference>
<keyword evidence="7" id="KW-1185">Reference proteome</keyword>
<reference evidence="7" key="1">
    <citation type="journal article" date="2019" name="Int. J. Syst. Evol. Microbiol.">
        <title>The Global Catalogue of Microorganisms (GCM) 10K type strain sequencing project: providing services to taxonomists for standard genome sequencing and annotation.</title>
        <authorList>
            <consortium name="The Broad Institute Genomics Platform"/>
            <consortium name="The Broad Institute Genome Sequencing Center for Infectious Disease"/>
            <person name="Wu L."/>
            <person name="Ma J."/>
        </authorList>
    </citation>
    <scope>NUCLEOTIDE SEQUENCE [LARGE SCALE GENOMIC DNA]</scope>
    <source>
        <strain evidence="7">JCM 9377</strain>
    </source>
</reference>
<dbReference type="RefSeq" id="WP_344837835.1">
    <property type="nucleotide sequence ID" value="NZ_BAAAUV010000033.1"/>
</dbReference>